<dbReference type="eggNOG" id="ENOG502ZC2B">
    <property type="taxonomic scope" value="Bacteria"/>
</dbReference>
<gene>
    <name evidence="2" type="ordered locus">Solca_0847</name>
</gene>
<evidence type="ECO:0000256" key="1">
    <source>
        <dbReference type="SAM" id="MobiDB-lite"/>
    </source>
</evidence>
<dbReference type="STRING" id="929556.Solca_0847"/>
<protein>
    <recommendedName>
        <fullName evidence="4">Phage portal protein, SPP1 Gp6</fullName>
    </recommendedName>
</protein>
<dbReference type="KEGG" id="scn:Solca_0847"/>
<accession>H8KPR4</accession>
<dbReference type="RefSeq" id="WP_014679190.1">
    <property type="nucleotide sequence ID" value="NC_017770.1"/>
</dbReference>
<proteinExistence type="predicted"/>
<dbReference type="Proteomes" id="UP000007590">
    <property type="component" value="Chromosome"/>
</dbReference>
<evidence type="ECO:0000313" key="3">
    <source>
        <dbReference type="Proteomes" id="UP000007590"/>
    </source>
</evidence>
<evidence type="ECO:0000313" key="2">
    <source>
        <dbReference type="EMBL" id="AFD05962.1"/>
    </source>
</evidence>
<organism evidence="2 3">
    <name type="scientific">Solitalea canadensis (strain ATCC 29591 / DSM 3403 / JCM 21819 / LMG 8368 / NBRC 15130 / NCIMB 12057 / USAM 9D)</name>
    <name type="common">Flexibacter canadensis</name>
    <dbReference type="NCBI Taxonomy" id="929556"/>
    <lineage>
        <taxon>Bacteria</taxon>
        <taxon>Pseudomonadati</taxon>
        <taxon>Bacteroidota</taxon>
        <taxon>Sphingobacteriia</taxon>
        <taxon>Sphingobacteriales</taxon>
        <taxon>Sphingobacteriaceae</taxon>
        <taxon>Solitalea</taxon>
    </lineage>
</organism>
<dbReference type="OrthoDB" id="671786at2"/>
<name>H8KPR4_SOLCM</name>
<keyword evidence="3" id="KW-1185">Reference proteome</keyword>
<reference evidence="2" key="1">
    <citation type="submission" date="2012-02" db="EMBL/GenBank/DDBJ databases">
        <title>The complete genome of Solitalea canadensis DSM 3403.</title>
        <authorList>
            <consortium name="US DOE Joint Genome Institute (JGI-PGF)"/>
            <person name="Lucas S."/>
            <person name="Copeland A."/>
            <person name="Lapidus A."/>
            <person name="Glavina del Rio T."/>
            <person name="Dalin E."/>
            <person name="Tice H."/>
            <person name="Bruce D."/>
            <person name="Goodwin L."/>
            <person name="Pitluck S."/>
            <person name="Peters L."/>
            <person name="Ovchinnikova G."/>
            <person name="Lu M."/>
            <person name="Kyrpides N."/>
            <person name="Mavromatis K."/>
            <person name="Ivanova N."/>
            <person name="Brettin T."/>
            <person name="Detter J.C."/>
            <person name="Han C."/>
            <person name="Larimer F."/>
            <person name="Land M."/>
            <person name="Hauser L."/>
            <person name="Markowitz V."/>
            <person name="Cheng J.-F."/>
            <person name="Hugenholtz P."/>
            <person name="Woyke T."/>
            <person name="Wu D."/>
            <person name="Spring S."/>
            <person name="Schroeder M."/>
            <person name="Kopitz M."/>
            <person name="Brambilla E."/>
            <person name="Klenk H.-P."/>
            <person name="Eisen J.A."/>
        </authorList>
    </citation>
    <scope>NUCLEOTIDE SEQUENCE</scope>
    <source>
        <strain evidence="2">DSM 3403</strain>
    </source>
</reference>
<dbReference type="EMBL" id="CP003349">
    <property type="protein sequence ID" value="AFD05962.1"/>
    <property type="molecule type" value="Genomic_DNA"/>
</dbReference>
<feature type="region of interest" description="Disordered" evidence="1">
    <location>
        <begin position="28"/>
        <end position="53"/>
    </location>
</feature>
<sequence length="451" mass="50923">MSDKVLIEGDVAYLAGAKMTVFMESDEAVRPTQRSSSPKVKDTNSSEEIAPWGENNDFPQQVIEAAEKNTEIASLIDFKVRATYARGVYPCQITGYDKNGNEVLAPVNDPEIRTFMCKSNLNRYLLEALVDFYWFFNVFPQIIKNVKGDKIVQIAVQEASYSRWSKMNEKGICPNVYVNAQFGKGAKASDKETLKFTAIDPYDFDRVENFKESTDKSAIYPISYPTPGKSFYQIVHWHGFIASEWYAVTAAIPKFKVALMKHQVAIGYHIRIPASFWPIYAKLMGKDWNNLTMEERKALKKQKLDEMNKFLTNVENAGKAFMSEYATSASGEKMHGWEIIPIEDKLKEGAYIEDSQEASAHLMRAMGLDATLVGAGPGRNMGAGSGSDKRIAFNIYVALLQPYRDVILEPLNFISDYNGWTERIEGLTWRFREAKLETLDKGQGTAVEQIN</sequence>
<dbReference type="AlphaFoldDB" id="H8KPR4"/>
<evidence type="ECO:0008006" key="4">
    <source>
        <dbReference type="Google" id="ProtNLM"/>
    </source>
</evidence>
<dbReference type="HOGENOM" id="CLU_045642_0_0_10"/>